<feature type="region of interest" description="Disordered" evidence="1">
    <location>
        <begin position="734"/>
        <end position="759"/>
    </location>
</feature>
<organism evidence="3 4">
    <name type="scientific">Trichocoleus desertorum GB2-A4</name>
    <dbReference type="NCBI Taxonomy" id="2933944"/>
    <lineage>
        <taxon>Bacteria</taxon>
        <taxon>Bacillati</taxon>
        <taxon>Cyanobacteriota</taxon>
        <taxon>Cyanophyceae</taxon>
        <taxon>Leptolyngbyales</taxon>
        <taxon>Trichocoleusaceae</taxon>
        <taxon>Trichocoleus</taxon>
    </lineage>
</organism>
<evidence type="ECO:0000256" key="1">
    <source>
        <dbReference type="SAM" id="MobiDB-lite"/>
    </source>
</evidence>
<dbReference type="EMBL" id="JAMPKM010000015">
    <property type="protein sequence ID" value="MEP0819506.1"/>
    <property type="molecule type" value="Genomic_DNA"/>
</dbReference>
<gene>
    <name evidence="3" type="ORF">NC998_20625</name>
</gene>
<dbReference type="Pfam" id="PF21818">
    <property type="entry name" value="DUF6884"/>
    <property type="match status" value="1"/>
</dbReference>
<dbReference type="InterPro" id="IPR049251">
    <property type="entry name" value="DUF6884"/>
</dbReference>
<comment type="caution">
    <text evidence="3">The sequence shown here is derived from an EMBL/GenBank/DDBJ whole genome shotgun (WGS) entry which is preliminary data.</text>
</comment>
<dbReference type="RefSeq" id="WP_190440374.1">
    <property type="nucleotide sequence ID" value="NZ_JAMPKM010000015.1"/>
</dbReference>
<evidence type="ECO:0000259" key="2">
    <source>
        <dbReference type="Pfam" id="PF21818"/>
    </source>
</evidence>
<dbReference type="Proteomes" id="UP001464891">
    <property type="component" value="Unassembled WGS sequence"/>
</dbReference>
<accession>A0ABV0JCJ1</accession>
<sequence>MSDRPYPEFFKPRQDQRQRDWNECKLIEGPVKSRYFNDFEKALADADLLTIQSAIQALEQQQSGKTKIKILQRRQKQLESELEKVEIQDGNWRGVLTPDLRDGIHLTFESPFGSKWMHYVIDSESIWEVADYFHARMQRHFSGDDTFVGSKDWNIVVRLHENSTPPVNRVQVKAGDRVRLHKEFLPEMLEWNGGVKGEVGECVVYSAQTADGLYFGKRGVIVEVLGEDTFNATFDGTIEGYSGHCFTIPVSRSALDRRLKPREINEDIVFDVLLVHSLGIELSYDGSREYRVLSNAIREVLPEPSSDSLATNDLYGDEDCQEELEAEVPKEEVIFESDSDYSDAQYHQVKATSLETSITLKERQYKVGEPQFCWIGYDPNKAHKRGWTAEELSEMDTATTIITTDGVAVSLRDESSKPPWLFVYLAAWAYTEDELRKFGVDTSGIDVQMVECAPSNWKINQEIKGKRITASEKVQKQIVRLRSAADNLSSDIEITQKIISGSTIVCRRGKHPAQHPEAYAERMIRVQAGLRAIADHLEAGTCPETLQGIYAKVHAEELLFPHSSYSDSSVLSNIFKGDRTKFEAAQHKLAALISNASQSPDEATPPELKGKCKACWCAEAGEMLSPDDPVKCHGQILDKAQRGDYDALVPKTLCFLPVLISPSSTLSSRIELSVGDRVRDTRAAKCNQGAGVVRWFSPHRDRPNDWLEPWVTVEWDNSKAEQVLACQLELEQVDSGLEPPPPPQPIPADLSSGDHLADFPEDDDAAQLTPFTALCGEQTTDAISTTCFRLSHLAGICSACIQVYQARRSKLLAGTNKLLIIGCSQSKDDCEAPIPAICRYTGPMYKMLAKFQERDRLPKDLSIWILSAEFGLISHSHKIPNYDRRMSKARADDLRLQVRANLKALAQHPYQEIYVDLGKDYLEAIADHSTSAETFLNELFPTTRVHFGSGGIGQRVSQVKQWIESGKPPIQAGQATTRHVGLSKQQPRLCGALEGAYYLASHLTPWQAEGRSLLCPECFTAWQSTLSPHSSLPTSHPSSLIPHPSPAEAAEVTVKDLDEGSGDPIVKVWRRFGEVWSYIGQMGYRSKVTLRPGDITCLPDINPNEEPPTSSAQELPKIEQQPVPTPQVVPEQAIASAEPKPSQLPCQHLRVVIGLDSATCPDCKQTFNEGTRGYAKLLGREPEANSKSPPKVEPQAIAPSAKSGPGKSKITNTIEPTGQLSLF</sequence>
<feature type="region of interest" description="Disordered" evidence="1">
    <location>
        <begin position="1181"/>
        <end position="1223"/>
    </location>
</feature>
<reference evidence="3 4" key="1">
    <citation type="submission" date="2022-04" db="EMBL/GenBank/DDBJ databases">
        <title>Positive selection, recombination, and allopatry shape intraspecific diversity of widespread and dominant cyanobacteria.</title>
        <authorList>
            <person name="Wei J."/>
            <person name="Shu W."/>
            <person name="Hu C."/>
        </authorList>
    </citation>
    <scope>NUCLEOTIDE SEQUENCE [LARGE SCALE GENOMIC DNA]</scope>
    <source>
        <strain evidence="3 4">GB2-A4</strain>
    </source>
</reference>
<evidence type="ECO:0000313" key="4">
    <source>
        <dbReference type="Proteomes" id="UP001464891"/>
    </source>
</evidence>
<feature type="compositionally biased region" description="Polar residues" evidence="1">
    <location>
        <begin position="1209"/>
        <end position="1223"/>
    </location>
</feature>
<proteinExistence type="predicted"/>
<evidence type="ECO:0000313" key="3">
    <source>
        <dbReference type="EMBL" id="MEP0819506.1"/>
    </source>
</evidence>
<name>A0ABV0JCJ1_9CYAN</name>
<feature type="domain" description="DUF6884" evidence="2">
    <location>
        <begin position="819"/>
        <end position="931"/>
    </location>
</feature>
<keyword evidence="4" id="KW-1185">Reference proteome</keyword>
<protein>
    <recommendedName>
        <fullName evidence="2">DUF6884 domain-containing protein</fullName>
    </recommendedName>
</protein>